<feature type="compositionally biased region" description="Basic and acidic residues" evidence="1">
    <location>
        <begin position="55"/>
        <end position="69"/>
    </location>
</feature>
<dbReference type="RefSeq" id="WP_328014685.1">
    <property type="nucleotide sequence ID" value="NZ_JARTFS010000001.1"/>
</dbReference>
<feature type="transmembrane region" description="Helical" evidence="2">
    <location>
        <begin position="6"/>
        <end position="23"/>
    </location>
</feature>
<evidence type="ECO:0000313" key="4">
    <source>
        <dbReference type="Proteomes" id="UP001342826"/>
    </source>
</evidence>
<evidence type="ECO:0000256" key="2">
    <source>
        <dbReference type="SAM" id="Phobius"/>
    </source>
</evidence>
<feature type="region of interest" description="Disordered" evidence="1">
    <location>
        <begin position="39"/>
        <end position="74"/>
    </location>
</feature>
<gene>
    <name evidence="3" type="ORF">P9271_01650</name>
</gene>
<name>A0ABU6NW98_9BACI</name>
<evidence type="ECO:0000256" key="1">
    <source>
        <dbReference type="SAM" id="MobiDB-lite"/>
    </source>
</evidence>
<keyword evidence="4" id="KW-1185">Reference proteome</keyword>
<accession>A0ABU6NW98</accession>
<dbReference type="Proteomes" id="UP001342826">
    <property type="component" value="Unassembled WGS sequence"/>
</dbReference>
<keyword evidence="2" id="KW-0472">Membrane</keyword>
<dbReference type="EMBL" id="JARTFS010000001">
    <property type="protein sequence ID" value="MED4400061.1"/>
    <property type="molecule type" value="Genomic_DNA"/>
</dbReference>
<comment type="caution">
    <text evidence="3">The sequence shown here is derived from an EMBL/GenBank/DDBJ whole genome shotgun (WGS) entry which is preliminary data.</text>
</comment>
<protein>
    <submittedName>
        <fullName evidence="3">Uncharacterized protein</fullName>
    </submittedName>
</protein>
<organism evidence="3 4">
    <name type="scientific">Metabacillus fastidiosus</name>
    <dbReference type="NCBI Taxonomy" id="1458"/>
    <lineage>
        <taxon>Bacteria</taxon>
        <taxon>Bacillati</taxon>
        <taxon>Bacillota</taxon>
        <taxon>Bacilli</taxon>
        <taxon>Bacillales</taxon>
        <taxon>Bacillaceae</taxon>
        <taxon>Metabacillus</taxon>
    </lineage>
</organism>
<proteinExistence type="predicted"/>
<reference evidence="3 4" key="1">
    <citation type="submission" date="2023-03" db="EMBL/GenBank/DDBJ databases">
        <title>Bacillus Genome Sequencing.</title>
        <authorList>
            <person name="Dunlap C."/>
        </authorList>
    </citation>
    <scope>NUCLEOTIDE SEQUENCE [LARGE SCALE GENOMIC DNA]</scope>
    <source>
        <strain evidence="3 4">NRS-1717</strain>
    </source>
</reference>
<evidence type="ECO:0000313" key="3">
    <source>
        <dbReference type="EMBL" id="MED4400061.1"/>
    </source>
</evidence>
<keyword evidence="2" id="KW-0812">Transmembrane</keyword>
<sequence length="118" mass="13201">MAAVILFVVIAVVIILGLVMMNMNSVSFKMQVEDISAVNNENQSKEDSANTSVDLPKEDKTEGNQEEIKAPNMDDQAYRKALQSFKVDSGDDVKEADRNMKDDDFRKALKLMVGKDDR</sequence>
<keyword evidence="2" id="KW-1133">Transmembrane helix</keyword>